<keyword evidence="3" id="KW-1185">Reference proteome</keyword>
<evidence type="ECO:0000313" key="2">
    <source>
        <dbReference type="EMBL" id="KAG5486742.1"/>
    </source>
</evidence>
<feature type="compositionally biased region" description="Low complexity" evidence="1">
    <location>
        <begin position="100"/>
        <end position="111"/>
    </location>
</feature>
<dbReference type="Proteomes" id="UP000673552">
    <property type="component" value="Unassembled WGS sequence"/>
</dbReference>
<gene>
    <name evidence="2" type="ORF">LSCM1_07997</name>
</gene>
<evidence type="ECO:0000313" key="3">
    <source>
        <dbReference type="Proteomes" id="UP000673552"/>
    </source>
</evidence>
<feature type="region of interest" description="Disordered" evidence="1">
    <location>
        <begin position="304"/>
        <end position="328"/>
    </location>
</feature>
<evidence type="ECO:0000256" key="1">
    <source>
        <dbReference type="SAM" id="MobiDB-lite"/>
    </source>
</evidence>
<feature type="compositionally biased region" description="Basic and acidic residues" evidence="1">
    <location>
        <begin position="627"/>
        <end position="653"/>
    </location>
</feature>
<dbReference type="RefSeq" id="XP_067181199.1">
    <property type="nucleotide sequence ID" value="XM_067325343.1"/>
</dbReference>
<comment type="caution">
    <text evidence="2">The sequence shown here is derived from an EMBL/GenBank/DDBJ whole genome shotgun (WGS) entry which is preliminary data.</text>
</comment>
<feature type="region of interest" description="Disordered" evidence="1">
    <location>
        <begin position="55"/>
        <end position="80"/>
    </location>
</feature>
<reference evidence="3" key="1">
    <citation type="journal article" date="2021" name="Microbiol. Resour. Announc.">
        <title>LGAAP: Leishmaniinae Genome Assembly and Annotation Pipeline.</title>
        <authorList>
            <person name="Almutairi H."/>
            <person name="Urbaniak M.D."/>
            <person name="Bates M.D."/>
            <person name="Jariyapan N."/>
            <person name="Kwakye-Nuako G."/>
            <person name="Thomaz-Soccol V."/>
            <person name="Al-Salem W.S."/>
            <person name="Dillon R.J."/>
            <person name="Bates P.A."/>
            <person name="Gatherer D."/>
        </authorList>
    </citation>
    <scope>NUCLEOTIDE SEQUENCE [LARGE SCALE GENOMIC DNA]</scope>
</reference>
<feature type="compositionally biased region" description="Basic and acidic residues" evidence="1">
    <location>
        <begin position="588"/>
        <end position="597"/>
    </location>
</feature>
<feature type="region of interest" description="Disordered" evidence="1">
    <location>
        <begin position="100"/>
        <end position="143"/>
    </location>
</feature>
<name>A0A836KV12_9TRYP</name>
<feature type="region of interest" description="Disordered" evidence="1">
    <location>
        <begin position="588"/>
        <end position="669"/>
    </location>
</feature>
<dbReference type="EMBL" id="JAFEUZ010000006">
    <property type="protein sequence ID" value="KAG5486742.1"/>
    <property type="molecule type" value="Genomic_DNA"/>
</dbReference>
<proteinExistence type="predicted"/>
<organism evidence="2 3">
    <name type="scientific">Leishmania martiniquensis</name>
    <dbReference type="NCBI Taxonomy" id="1580590"/>
    <lineage>
        <taxon>Eukaryota</taxon>
        <taxon>Discoba</taxon>
        <taxon>Euglenozoa</taxon>
        <taxon>Kinetoplastea</taxon>
        <taxon>Metakinetoplastina</taxon>
        <taxon>Trypanosomatida</taxon>
        <taxon>Trypanosomatidae</taxon>
        <taxon>Leishmaniinae</taxon>
        <taxon>Leishmania</taxon>
    </lineage>
</organism>
<reference evidence="3" key="2">
    <citation type="journal article" date="2021" name="Sci. Data">
        <title>Chromosome-scale genome sequencing, assembly and annotation of six genomes from subfamily Leishmaniinae.</title>
        <authorList>
            <person name="Almutairi H."/>
            <person name="Urbaniak M.D."/>
            <person name="Bates M.D."/>
            <person name="Jariyapan N."/>
            <person name="Kwakye-Nuako G."/>
            <person name="Thomaz Soccol V."/>
            <person name="Al-Salem W.S."/>
            <person name="Dillon R.J."/>
            <person name="Bates P.A."/>
            <person name="Gatherer D."/>
        </authorList>
    </citation>
    <scope>NUCLEOTIDE SEQUENCE [LARGE SCALE GENOMIC DNA]</scope>
</reference>
<feature type="compositionally biased region" description="Polar residues" evidence="1">
    <location>
        <begin position="60"/>
        <end position="80"/>
    </location>
</feature>
<dbReference type="AlphaFoldDB" id="A0A836KV12"/>
<feature type="compositionally biased region" description="Low complexity" evidence="1">
    <location>
        <begin position="121"/>
        <end position="133"/>
    </location>
</feature>
<sequence length="733" mass="76677">MDVAVGTIVSRFAFTLPRLCDDSGDGGEDVLPSSDDEGTVNSCDVAYTSATCCDEAPASATPTRTGAGSRDTQFGASASKTENVGATGAYAFVPDGRTSASASLTASSPSPYVLGRGGARSSGSDGTATAAQRGDGDRRGGAMRRGALPYVPNLLQLATRAWNVELCRGPTGSASHCVLRLPPFVDGTSIYRSPVVYVLASGVVRLMTHGSVAATEVVARRVRAALHEACTPLAVRRAAREESRLLRAVLDDTLTGISNDKDEDEDCARRLRCVALHAEVNLSSSDMSLATALAGEAMASGAHGRKAASAPSPATASTRPLAGKDEGRAPSALAEKICTIDFVQAVATPRWDEIAGLRAALFAPDSDALVKEDGGGAIAADEHRAVEETFRVSVRRASVNVRGDAPMEWWRWYLDVQAGLSDDAANEEATAAHTLSKAACFRTCAGHAGASPTAATKFVSFLLRRRALLAHHIRSFKLRRQATQNSLQILLDWRTATPLPPPAPPLLSAAAAAAAPQSLVGRPLSAEASLSGKLRAVEEPLPDAGTPTALAAPTRVSGGGAWVTEASAANFFMDSTFIAESTAPYRQESVRMPRDNAEPAEPAPLASRASGDETPGNSADSTAYRWDGGRDGKSAFYEHHSRPSNLRRDKSQTDDDTTTAKAAPAKRKRVAVAPGTAMAKRAKAAATTAVVEHVTCLIHRTGRVQMTAASELALRQMCALLLIPFLVATADVE</sequence>
<dbReference type="GeneID" id="92517855"/>
<dbReference type="KEGG" id="lmat:92517855"/>
<accession>A0A836KV12</accession>
<feature type="compositionally biased region" description="Low complexity" evidence="1">
    <location>
        <begin position="307"/>
        <end position="318"/>
    </location>
</feature>
<dbReference type="OrthoDB" id="252618at2759"/>
<protein>
    <submittedName>
        <fullName evidence="2">Uncharacterized protein</fullName>
    </submittedName>
</protein>